<evidence type="ECO:0000256" key="1">
    <source>
        <dbReference type="PROSITE-ProRule" id="PRU00339"/>
    </source>
</evidence>
<dbReference type="EMBL" id="CP040058">
    <property type="protein sequence ID" value="QCP34171.1"/>
    <property type="molecule type" value="Genomic_DNA"/>
</dbReference>
<dbReference type="InterPro" id="IPR011990">
    <property type="entry name" value="TPR-like_helical_dom_sf"/>
</dbReference>
<accession>A0A4P8IC15</accession>
<reference evidence="2 3" key="1">
    <citation type="submission" date="2019-05" db="EMBL/GenBank/DDBJ databases">
        <title>Complete genome sequencing of Anaerostipes rhamnosivorans.</title>
        <authorList>
            <person name="Bui T.P.N."/>
            <person name="de Vos W.M."/>
        </authorList>
    </citation>
    <scope>NUCLEOTIDE SEQUENCE [LARGE SCALE GENOMIC DNA]</scope>
    <source>
        <strain evidence="2 3">1y2</strain>
    </source>
</reference>
<name>A0A4P8IC15_9FIRM</name>
<gene>
    <name evidence="2" type="ORF">AR1Y2_0717</name>
</gene>
<proteinExistence type="predicted"/>
<evidence type="ECO:0000313" key="2">
    <source>
        <dbReference type="EMBL" id="QCP34171.1"/>
    </source>
</evidence>
<evidence type="ECO:0000313" key="3">
    <source>
        <dbReference type="Proteomes" id="UP000298653"/>
    </source>
</evidence>
<dbReference type="Proteomes" id="UP000298653">
    <property type="component" value="Chromosome"/>
</dbReference>
<dbReference type="AlphaFoldDB" id="A0A4P8IC15"/>
<protein>
    <submittedName>
        <fullName evidence="2">Two component, sigma-54 specific, transcriptional regulator, Fis family</fullName>
    </submittedName>
</protein>
<dbReference type="PROSITE" id="PS50005">
    <property type="entry name" value="TPR"/>
    <property type="match status" value="1"/>
</dbReference>
<dbReference type="SUPFAM" id="SSF48452">
    <property type="entry name" value="TPR-like"/>
    <property type="match status" value="1"/>
</dbReference>
<sequence length="132" mass="15613">MMLNRKKEKDSLTMLCEEVRHLIENKEYGVCEEKITEAMKEYPHAPQPHNLMGILLEKNGNHIKAMKHFRAAWALDPTYVPARRNMERFCNLYPEGSCAFDESDCRDENKRTRYETVYDEYGVGHMVRRELA</sequence>
<keyword evidence="3" id="KW-1185">Reference proteome</keyword>
<organism evidence="2 3">
    <name type="scientific">Anaerostipes rhamnosivorans</name>
    <dbReference type="NCBI Taxonomy" id="1229621"/>
    <lineage>
        <taxon>Bacteria</taxon>
        <taxon>Bacillati</taxon>
        <taxon>Bacillota</taxon>
        <taxon>Clostridia</taxon>
        <taxon>Lachnospirales</taxon>
        <taxon>Lachnospiraceae</taxon>
        <taxon>Anaerostipes</taxon>
    </lineage>
</organism>
<feature type="repeat" description="TPR" evidence="1">
    <location>
        <begin position="46"/>
        <end position="79"/>
    </location>
</feature>
<dbReference type="InterPro" id="IPR019734">
    <property type="entry name" value="TPR_rpt"/>
</dbReference>
<keyword evidence="1" id="KW-0802">TPR repeat</keyword>
<dbReference type="Gene3D" id="1.25.40.10">
    <property type="entry name" value="Tetratricopeptide repeat domain"/>
    <property type="match status" value="1"/>
</dbReference>
<dbReference type="KEGG" id="arf:AR1Y2_0717"/>